<keyword evidence="2" id="KW-1133">Transmembrane helix</keyword>
<dbReference type="Proteomes" id="UP000197208">
    <property type="component" value="Unassembled WGS sequence"/>
</dbReference>
<evidence type="ECO:0000313" key="3">
    <source>
        <dbReference type="EMBL" id="OWL97949.1"/>
    </source>
</evidence>
<organism evidence="3 4">
    <name type="scientific">Deinococcus indicus</name>
    <dbReference type="NCBI Taxonomy" id="223556"/>
    <lineage>
        <taxon>Bacteria</taxon>
        <taxon>Thermotogati</taxon>
        <taxon>Deinococcota</taxon>
        <taxon>Deinococci</taxon>
        <taxon>Deinococcales</taxon>
        <taxon>Deinococcaceae</taxon>
        <taxon>Deinococcus</taxon>
    </lineage>
</organism>
<dbReference type="EMBL" id="NHMK01000009">
    <property type="protein sequence ID" value="OWL97949.1"/>
    <property type="molecule type" value="Genomic_DNA"/>
</dbReference>
<proteinExistence type="predicted"/>
<protein>
    <submittedName>
        <fullName evidence="3">Uncharacterized protein</fullName>
    </submittedName>
</protein>
<dbReference type="RefSeq" id="WP_088247797.1">
    <property type="nucleotide sequence ID" value="NZ_BNAM01000003.1"/>
</dbReference>
<gene>
    <name evidence="3" type="ORF">CBQ26_06875</name>
</gene>
<dbReference type="AlphaFoldDB" id="A0A246BQK7"/>
<evidence type="ECO:0000256" key="2">
    <source>
        <dbReference type="SAM" id="Phobius"/>
    </source>
</evidence>
<evidence type="ECO:0000313" key="4">
    <source>
        <dbReference type="Proteomes" id="UP000197208"/>
    </source>
</evidence>
<keyword evidence="2" id="KW-0472">Membrane</keyword>
<name>A0A246BQK7_9DEIO</name>
<feature type="compositionally biased region" description="Pro residues" evidence="1">
    <location>
        <begin position="58"/>
        <end position="69"/>
    </location>
</feature>
<dbReference type="OrthoDB" id="73507at2"/>
<keyword evidence="2" id="KW-0812">Transmembrane</keyword>
<accession>A0A246BQK7</accession>
<reference evidence="3 4" key="1">
    <citation type="submission" date="2017-05" db="EMBL/GenBank/DDBJ databases">
        <title>De novo genome assembly of Deniococcus indicus strain DR1.</title>
        <authorList>
            <person name="Chauhan D."/>
            <person name="Yennamalli R.M."/>
            <person name="Priyadarshini R."/>
        </authorList>
    </citation>
    <scope>NUCLEOTIDE SEQUENCE [LARGE SCALE GENOMIC DNA]</scope>
    <source>
        <strain evidence="3 4">DR1</strain>
    </source>
</reference>
<evidence type="ECO:0000256" key="1">
    <source>
        <dbReference type="SAM" id="MobiDB-lite"/>
    </source>
</evidence>
<feature type="transmembrane region" description="Helical" evidence="2">
    <location>
        <begin position="31"/>
        <end position="48"/>
    </location>
</feature>
<feature type="transmembrane region" description="Helical" evidence="2">
    <location>
        <begin position="7"/>
        <end position="25"/>
    </location>
</feature>
<keyword evidence="4" id="KW-1185">Reference proteome</keyword>
<sequence>MSNFTIYMIGIVVLIVALFIAGNAFAWPQSYTLIAAVVLLGLGILAGVTSTKRRDPPAGDPPSGTPPVR</sequence>
<comment type="caution">
    <text evidence="3">The sequence shown here is derived from an EMBL/GenBank/DDBJ whole genome shotgun (WGS) entry which is preliminary data.</text>
</comment>
<feature type="region of interest" description="Disordered" evidence="1">
    <location>
        <begin position="50"/>
        <end position="69"/>
    </location>
</feature>